<dbReference type="Proteomes" id="UP001141259">
    <property type="component" value="Unassembled WGS sequence"/>
</dbReference>
<feature type="region of interest" description="Disordered" evidence="1">
    <location>
        <begin position="74"/>
        <end position="102"/>
    </location>
</feature>
<organism evidence="2 3">
    <name type="scientific">Umezawaea endophytica</name>
    <dbReference type="NCBI Taxonomy" id="1654476"/>
    <lineage>
        <taxon>Bacteria</taxon>
        <taxon>Bacillati</taxon>
        <taxon>Actinomycetota</taxon>
        <taxon>Actinomycetes</taxon>
        <taxon>Pseudonocardiales</taxon>
        <taxon>Pseudonocardiaceae</taxon>
        <taxon>Umezawaea</taxon>
    </lineage>
</organism>
<dbReference type="Gene3D" id="3.40.50.720">
    <property type="entry name" value="NAD(P)-binding Rossmann-like Domain"/>
    <property type="match status" value="1"/>
</dbReference>
<protein>
    <submittedName>
        <fullName evidence="2">SDR family oxidoreductase</fullName>
    </submittedName>
</protein>
<proteinExistence type="predicted"/>
<dbReference type="InterPro" id="IPR002347">
    <property type="entry name" value="SDR_fam"/>
</dbReference>
<dbReference type="EMBL" id="JANYMP010000037">
    <property type="protein sequence ID" value="MCS7483785.1"/>
    <property type="molecule type" value="Genomic_DNA"/>
</dbReference>
<keyword evidence="3" id="KW-1185">Reference proteome</keyword>
<comment type="caution">
    <text evidence="2">The sequence shown here is derived from an EMBL/GenBank/DDBJ whole genome shotgun (WGS) entry which is preliminary data.</text>
</comment>
<evidence type="ECO:0000313" key="3">
    <source>
        <dbReference type="Proteomes" id="UP001141259"/>
    </source>
</evidence>
<sequence>MAGRSAPPPTWPRPTPEPPFWADYAAAGPLRDAPVRMLVNNVGISLRGTIEEFSAEDFARQQQVNDTAPFLITQAGLPASPTAGASSTSPERPWPHWRTLAR</sequence>
<dbReference type="AlphaFoldDB" id="A0A9X2VW58"/>
<dbReference type="RefSeq" id="WP_259629239.1">
    <property type="nucleotide sequence ID" value="NZ_JANYMP010000037.1"/>
</dbReference>
<dbReference type="Pfam" id="PF00106">
    <property type="entry name" value="adh_short"/>
    <property type="match status" value="1"/>
</dbReference>
<name>A0A9X2VW58_9PSEU</name>
<accession>A0A9X2VW58</accession>
<evidence type="ECO:0000256" key="1">
    <source>
        <dbReference type="SAM" id="MobiDB-lite"/>
    </source>
</evidence>
<feature type="compositionally biased region" description="Low complexity" evidence="1">
    <location>
        <begin position="75"/>
        <end position="90"/>
    </location>
</feature>
<reference evidence="2" key="1">
    <citation type="submission" date="2022-08" db="EMBL/GenBank/DDBJ databases">
        <authorList>
            <person name="Tistechok S."/>
            <person name="Samborskyy M."/>
            <person name="Roman I."/>
        </authorList>
    </citation>
    <scope>NUCLEOTIDE SEQUENCE</scope>
    <source>
        <strain evidence="2">DSM 103496</strain>
    </source>
</reference>
<gene>
    <name evidence="2" type="ORF">NZH93_43690</name>
</gene>
<dbReference type="SUPFAM" id="SSF51735">
    <property type="entry name" value="NAD(P)-binding Rossmann-fold domains"/>
    <property type="match status" value="1"/>
</dbReference>
<dbReference type="InterPro" id="IPR036291">
    <property type="entry name" value="NAD(P)-bd_dom_sf"/>
</dbReference>
<evidence type="ECO:0000313" key="2">
    <source>
        <dbReference type="EMBL" id="MCS7483785.1"/>
    </source>
</evidence>